<name>B1YZS8_BURA4</name>
<feature type="domain" description="RHS protein conserved region" evidence="2">
    <location>
        <begin position="1404"/>
        <end position="1433"/>
    </location>
</feature>
<dbReference type="Proteomes" id="UP000001680">
    <property type="component" value="Chromosome 2"/>
</dbReference>
<dbReference type="KEGG" id="bac:BamMC406_3480"/>
<evidence type="ECO:0000259" key="2">
    <source>
        <dbReference type="Pfam" id="PF03527"/>
    </source>
</evidence>
<dbReference type="Pfam" id="PF03527">
    <property type="entry name" value="RHS"/>
    <property type="match status" value="1"/>
</dbReference>
<dbReference type="PANTHER" id="PTHR32305:SF15">
    <property type="entry name" value="PROTEIN RHSA-RELATED"/>
    <property type="match status" value="1"/>
</dbReference>
<accession>B1YZS8</accession>
<dbReference type="InterPro" id="IPR050708">
    <property type="entry name" value="T6SS_VgrG/RHS"/>
</dbReference>
<feature type="domain" description="DUF6531" evidence="3">
    <location>
        <begin position="326"/>
        <end position="397"/>
    </location>
</feature>
<dbReference type="PANTHER" id="PTHR32305">
    <property type="match status" value="1"/>
</dbReference>
<protein>
    <submittedName>
        <fullName evidence="4">YD repeat protein</fullName>
    </submittedName>
</protein>
<dbReference type="InterPro" id="IPR031325">
    <property type="entry name" value="RHS_repeat"/>
</dbReference>
<gene>
    <name evidence="4" type="ordered locus">BamMC406_3480</name>
</gene>
<dbReference type="OrthoDB" id="5445630at2"/>
<organism evidence="4 5">
    <name type="scientific">Burkholderia ambifaria (strain MC40-6)</name>
    <dbReference type="NCBI Taxonomy" id="398577"/>
    <lineage>
        <taxon>Bacteria</taxon>
        <taxon>Pseudomonadati</taxon>
        <taxon>Pseudomonadota</taxon>
        <taxon>Betaproteobacteria</taxon>
        <taxon>Burkholderiales</taxon>
        <taxon>Burkholderiaceae</taxon>
        <taxon>Burkholderia</taxon>
        <taxon>Burkholderia cepacia complex</taxon>
    </lineage>
</organism>
<dbReference type="HOGENOM" id="CLU_001218_1_0_4"/>
<dbReference type="InterPro" id="IPR045351">
    <property type="entry name" value="DUF6531"/>
</dbReference>
<dbReference type="NCBIfam" id="TIGR03696">
    <property type="entry name" value="Rhs_assc_core"/>
    <property type="match status" value="1"/>
</dbReference>
<sequence length="1620" mass="180925">MTGTAAPSTPQRQIPKALLQNAEARRVIVGPVPAPGTSPTLISADAESVGNHGLEIFVQCLYMVPFVGNAMSLYDVGVDIYRICSEPGGISKVLNWGILAIDAIGVVPAAGNATRPARAIVKEVLLAFAKGAGAAVLVDLFWATAGGDVLAFMAELDVSLAKWKTDIVAGVREASRTVRRFVLDPVSVAEQMGRIKKNTGFLSWVPSTEEIALVGIDQLLKVSGQRDAIVAWLDAFDRDTGPMLDRAFGSVEEAGSLLFMAGQITAEIKARKARRIPSHVAQAAPGTMREPHRKPGEHRDSTQKGAAPSPLPAKNGCGCPKTTTPKPVNYAMGDENLEQTDFVLDGVVPIMWTRRYRSSLAAYDGSPLGARWSSAYHLSLEERDGRLTFFDPDSRAVPLPPVGMGESVEVPAEQFTVTRLDGRRIRLSYPDGSREDYELHGFIASARYRLISRTNRDGLGLSFTYNAAGELTTISDGVANAIRIDYVDGRVSAIYRAGVPGLANEALAHYTYSAEGDLIGHVDMLGFRRTYAYEQHLLTRYTDFNGNPANLTWDWPGRREGVPAPADARCVRTWYGSEGQHVQDDTRFEYHREHWYTKVTDADGHATTHRYDFHNRIVLVEHPDGSTESYEWDELNRLIGTKNALGHTQTFAYDAQGRLTAETDALGNTTRTEYDAAGLPVTVTTADGRVTQTEYDPLGRPVSVTDASGRTTRYAWGVQSELLSLTDPKGGVKRFRYDHGGRLAEATDCSGHTTYYGYDERGHLSRITDAAGHITLYSCDARGQVTGVTHPDGTEERFTWDGEGNLRTYRDGARQITEYMFNARRQPIWRKDAAGRELAYGYDRQWRLDTLTNENRDQMRFSYDQLGRLAEQTDFDGGTTRYRWDDTGQLIGSQTGDIDTSYARDPLGRLTRRELKGASGRAQVIERFYYDARGRLTTAQGYGSRVTLHYDDADNLIAEEQTIYPDTDSAYTTVTRHEYDVLGNRIRTQLPNTRTIDWLRYGSGHLHGVLLDGQPLVDFERDALHRETHRQYRHFEQRREYDPLGRLKRMIVRHDVQRTLPKDWIVGRELRYDAAGQLTRIDDRTRGVTDYTYDPTGRLLKATTLDLKEVFAFDPAGNPVDPENIPPRPSEETIESVTARMQRQMAQDRAWWDAHPGERLPDEQLAKRLGIAEEFNALTSWYDALPKCVGNVLKELNRTRYDHDAQGNLVRKTEPGGVTWLYEYDAANRLKRADRYPKPPVADEVDRIERTQSGVTSIPGTVRPELRVSFTYDAFGRRRLKEVASKSGSVDRTVFTWDGDVLLMEERFHVPPPQLGERDPLAHRAPQVVREDPDDAYSVPVAQRVHTLGERRQWQGASLYLHEPGTFVPLARLDETLVEAAFVETGTDGRFVQVPAKTRHATLFYQNDHLGTPQELLDDTGRVVWLGRYRAWGGEKTVWRETPEPNEVANAIRFQGQYHDAETGLHYNRYRYYDPGSGRFVSKDPIGLAGGINAWQYAPNPVGWIDPLGLSAASDLPRVKGRSAPRVGSVLNDAGFAKTKDNGLNETWKHADGSEVRVHKYGNKCLCPYRSGNNAHVHKEDPAGNQLNDRGLVSLDPNETHIGIRNPADLPAVRGRPHGS</sequence>
<evidence type="ECO:0000313" key="5">
    <source>
        <dbReference type="Proteomes" id="UP000001680"/>
    </source>
</evidence>
<feature type="region of interest" description="Disordered" evidence="1">
    <location>
        <begin position="1599"/>
        <end position="1620"/>
    </location>
</feature>
<dbReference type="NCBIfam" id="TIGR01643">
    <property type="entry name" value="YD_repeat_2x"/>
    <property type="match status" value="8"/>
</dbReference>
<reference evidence="5" key="1">
    <citation type="submission" date="2008-04" db="EMBL/GenBank/DDBJ databases">
        <title>Complete sequence of chromosome 2 of Burkholderia ambifaria MC40-6.</title>
        <authorList>
            <person name="Copeland A."/>
            <person name="Lucas S."/>
            <person name="Lapidus A."/>
            <person name="Glavina del Rio T."/>
            <person name="Dalin E."/>
            <person name="Tice H."/>
            <person name="Pitluck S."/>
            <person name="Chain P."/>
            <person name="Malfatti S."/>
            <person name="Shin M."/>
            <person name="Vergez L."/>
            <person name="Lang D."/>
            <person name="Schmutz J."/>
            <person name="Larimer F."/>
            <person name="Land M."/>
            <person name="Hauser L."/>
            <person name="Kyrpides N."/>
            <person name="Lykidis A."/>
            <person name="Ramette A."/>
            <person name="Konstantinidis K."/>
            <person name="Tiedje J."/>
            <person name="Richardson P."/>
        </authorList>
    </citation>
    <scope>NUCLEOTIDE SEQUENCE [LARGE SCALE GENOMIC DNA]</scope>
    <source>
        <strain evidence="5">MC40-6</strain>
    </source>
</reference>
<dbReference type="Pfam" id="PF05593">
    <property type="entry name" value="RHS_repeat"/>
    <property type="match status" value="6"/>
</dbReference>
<dbReference type="InterPro" id="IPR001826">
    <property type="entry name" value="RHS"/>
</dbReference>
<dbReference type="RefSeq" id="WP_012365367.1">
    <property type="nucleotide sequence ID" value="NC_010552.1"/>
</dbReference>
<evidence type="ECO:0000256" key="1">
    <source>
        <dbReference type="SAM" id="MobiDB-lite"/>
    </source>
</evidence>
<dbReference type="InterPro" id="IPR022385">
    <property type="entry name" value="Rhs_assc_core"/>
</dbReference>
<dbReference type="InterPro" id="IPR006530">
    <property type="entry name" value="YD"/>
</dbReference>
<dbReference type="EMBL" id="CP001026">
    <property type="protein sequence ID" value="ACB65947.1"/>
    <property type="molecule type" value="Genomic_DNA"/>
</dbReference>
<feature type="region of interest" description="Disordered" evidence="1">
    <location>
        <begin position="275"/>
        <end position="320"/>
    </location>
</feature>
<proteinExistence type="predicted"/>
<dbReference type="Pfam" id="PF20148">
    <property type="entry name" value="DUF6531"/>
    <property type="match status" value="1"/>
</dbReference>
<evidence type="ECO:0000259" key="3">
    <source>
        <dbReference type="Pfam" id="PF20148"/>
    </source>
</evidence>
<dbReference type="Gene3D" id="2.180.10.10">
    <property type="entry name" value="RHS repeat-associated core"/>
    <property type="match status" value="3"/>
</dbReference>
<evidence type="ECO:0000313" key="4">
    <source>
        <dbReference type="EMBL" id="ACB65947.1"/>
    </source>
</evidence>
<feature type="compositionally biased region" description="Basic and acidic residues" evidence="1">
    <location>
        <begin position="289"/>
        <end position="302"/>
    </location>
</feature>
<dbReference type="CDD" id="cd20743">
    <property type="entry name" value="FIX_RhsA-like"/>
    <property type="match status" value="1"/>
</dbReference>